<dbReference type="InterPro" id="IPR059215">
    <property type="entry name" value="BRCT2_TopBP1-like"/>
</dbReference>
<evidence type="ECO:0000256" key="14">
    <source>
        <dbReference type="ARBA" id="ARBA00061360"/>
    </source>
</evidence>
<dbReference type="GO" id="GO:0005813">
    <property type="term" value="C:centrosome"/>
    <property type="evidence" value="ECO:0007669"/>
    <property type="project" value="UniProtKB-SubCell"/>
</dbReference>
<keyword evidence="17" id="KW-1185">Reference proteome</keyword>
<feature type="compositionally biased region" description="Basic and acidic residues" evidence="15">
    <location>
        <begin position="1219"/>
        <end position="1233"/>
    </location>
</feature>
<dbReference type="RefSeq" id="XP_022337664.1">
    <property type="nucleotide sequence ID" value="XM_022481956.1"/>
</dbReference>
<dbReference type="FunFam" id="3.40.50.10190:FF:000057">
    <property type="entry name" value="Transcription coactivator"/>
    <property type="match status" value="1"/>
</dbReference>
<dbReference type="CDD" id="cd17731">
    <property type="entry name" value="BRCT_TopBP1_rpt2_like"/>
    <property type="match status" value="1"/>
</dbReference>
<keyword evidence="9" id="KW-0227">DNA damage</keyword>
<dbReference type="PANTHER" id="PTHR13561">
    <property type="entry name" value="DNA REPLICATION REGULATOR DPB11-RELATED"/>
    <property type="match status" value="1"/>
</dbReference>
<feature type="compositionally biased region" description="Basic and acidic residues" evidence="15">
    <location>
        <begin position="805"/>
        <end position="816"/>
    </location>
</feature>
<feature type="domain" description="BRCT" evidence="16">
    <location>
        <begin position="196"/>
        <end position="285"/>
    </location>
</feature>
<evidence type="ECO:0000259" key="16">
    <source>
        <dbReference type="PROSITE" id="PS50172"/>
    </source>
</evidence>
<dbReference type="GO" id="GO:0006281">
    <property type="term" value="P:DNA repair"/>
    <property type="evidence" value="ECO:0007669"/>
    <property type="project" value="UniProtKB-KW"/>
</dbReference>
<evidence type="ECO:0000256" key="6">
    <source>
        <dbReference type="ARBA" id="ARBA00022490"/>
    </source>
</evidence>
<evidence type="ECO:0000256" key="11">
    <source>
        <dbReference type="ARBA" id="ARBA00023204"/>
    </source>
</evidence>
<feature type="compositionally biased region" description="Acidic residues" evidence="15">
    <location>
        <begin position="1351"/>
        <end position="1360"/>
    </location>
</feature>
<feature type="compositionally biased region" description="Polar residues" evidence="15">
    <location>
        <begin position="749"/>
        <end position="777"/>
    </location>
</feature>
<keyword evidence="5" id="KW-0158">Chromosome</keyword>
<feature type="region of interest" description="Disordered" evidence="15">
    <location>
        <begin position="952"/>
        <end position="971"/>
    </location>
</feature>
<feature type="compositionally biased region" description="Basic and acidic residues" evidence="15">
    <location>
        <begin position="907"/>
        <end position="929"/>
    </location>
</feature>
<proteinExistence type="inferred from homology"/>
<reference evidence="18" key="2">
    <citation type="submission" date="2025-08" db="UniProtKB">
        <authorList>
            <consortium name="RefSeq"/>
        </authorList>
    </citation>
    <scope>IDENTIFICATION</scope>
    <source>
        <tissue evidence="18">Whole sample</tissue>
    </source>
</reference>
<dbReference type="CDD" id="cd17737">
    <property type="entry name" value="BRCT_TopBP1_rpt1"/>
    <property type="match status" value="1"/>
</dbReference>
<keyword evidence="7" id="KW-0597">Phosphoprotein</keyword>
<feature type="compositionally biased region" description="Polar residues" evidence="15">
    <location>
        <begin position="1249"/>
        <end position="1280"/>
    </location>
</feature>
<dbReference type="GO" id="GO:0000922">
    <property type="term" value="C:spindle pole"/>
    <property type="evidence" value="ECO:0007669"/>
    <property type="project" value="UniProtKB-SubCell"/>
</dbReference>
<keyword evidence="11" id="KW-0234">DNA repair</keyword>
<dbReference type="GO" id="GO:0003677">
    <property type="term" value="F:DNA binding"/>
    <property type="evidence" value="ECO:0007669"/>
    <property type="project" value="UniProtKB-KW"/>
</dbReference>
<dbReference type="OrthoDB" id="251770at2759"/>
<feature type="region of interest" description="Disordered" evidence="15">
    <location>
        <begin position="1116"/>
        <end position="1323"/>
    </location>
</feature>
<feature type="domain" description="BRCT" evidence="16">
    <location>
        <begin position="103"/>
        <end position="174"/>
    </location>
</feature>
<keyword evidence="8" id="KW-0677">Repeat</keyword>
<dbReference type="InterPro" id="IPR049936">
    <property type="entry name" value="TopBP1_BRCT_8"/>
</dbReference>
<dbReference type="GO" id="GO:0005634">
    <property type="term" value="C:nucleus"/>
    <property type="evidence" value="ECO:0007669"/>
    <property type="project" value="UniProtKB-SubCell"/>
</dbReference>
<feature type="region of interest" description="Disordered" evidence="15">
    <location>
        <begin position="1350"/>
        <end position="1416"/>
    </location>
</feature>
<feature type="region of interest" description="Disordered" evidence="15">
    <location>
        <begin position="860"/>
        <end position="938"/>
    </location>
</feature>
<keyword evidence="10" id="KW-0238">DNA-binding</keyword>
<organism evidence="17 18">
    <name type="scientific">Crassostrea virginica</name>
    <name type="common">Eastern oyster</name>
    <dbReference type="NCBI Taxonomy" id="6565"/>
    <lineage>
        <taxon>Eukaryota</taxon>
        <taxon>Metazoa</taxon>
        <taxon>Spiralia</taxon>
        <taxon>Lophotrochozoa</taxon>
        <taxon>Mollusca</taxon>
        <taxon>Bivalvia</taxon>
        <taxon>Autobranchia</taxon>
        <taxon>Pteriomorphia</taxon>
        <taxon>Ostreida</taxon>
        <taxon>Ostreoidea</taxon>
        <taxon>Ostreidae</taxon>
        <taxon>Crassostrea</taxon>
    </lineage>
</organism>
<evidence type="ECO:0000256" key="5">
    <source>
        <dbReference type="ARBA" id="ARBA00022454"/>
    </source>
</evidence>
<evidence type="ECO:0000256" key="9">
    <source>
        <dbReference type="ARBA" id="ARBA00022763"/>
    </source>
</evidence>
<evidence type="ECO:0000256" key="13">
    <source>
        <dbReference type="ARBA" id="ARBA00023242"/>
    </source>
</evidence>
<dbReference type="PROSITE" id="PS50172">
    <property type="entry name" value="BRCT"/>
    <property type="match status" value="6"/>
</dbReference>
<dbReference type="CDD" id="cd17718">
    <property type="entry name" value="BRCT_TopBP1_rpt3"/>
    <property type="match status" value="1"/>
</dbReference>
<dbReference type="InterPro" id="IPR036420">
    <property type="entry name" value="BRCT_dom_sf"/>
</dbReference>
<dbReference type="GO" id="GO:0005694">
    <property type="term" value="C:chromosome"/>
    <property type="evidence" value="ECO:0007669"/>
    <property type="project" value="UniProtKB-SubCell"/>
</dbReference>
<evidence type="ECO:0000256" key="15">
    <source>
        <dbReference type="SAM" id="MobiDB-lite"/>
    </source>
</evidence>
<gene>
    <name evidence="18" type="primary">LOC111133500</name>
</gene>
<dbReference type="FunFam" id="3.40.50.10190:FF:000010">
    <property type="entry name" value="DNA topoisomerase II binding protein 1"/>
    <property type="match status" value="1"/>
</dbReference>
<dbReference type="Pfam" id="PF00533">
    <property type="entry name" value="BRCT"/>
    <property type="match status" value="3"/>
</dbReference>
<feature type="domain" description="BRCT" evidence="16">
    <location>
        <begin position="359"/>
        <end position="449"/>
    </location>
</feature>
<feature type="domain" description="BRCT" evidence="16">
    <location>
        <begin position="1014"/>
        <end position="1105"/>
    </location>
</feature>
<keyword evidence="12" id="KW-0206">Cytoskeleton</keyword>
<dbReference type="PANTHER" id="PTHR13561:SF20">
    <property type="entry name" value="DNA TOPOISOMERASE 2-BINDING PROTEIN 1"/>
    <property type="match status" value="1"/>
</dbReference>
<dbReference type="SMART" id="SM00292">
    <property type="entry name" value="BRCT"/>
    <property type="match status" value="8"/>
</dbReference>
<dbReference type="FunFam" id="3.40.50.10190:FF:000023">
    <property type="entry name" value="DNA topoisomerase II binding protein 1"/>
    <property type="match status" value="1"/>
</dbReference>
<feature type="domain" description="BRCT" evidence="16">
    <location>
        <begin position="636"/>
        <end position="731"/>
    </location>
</feature>
<dbReference type="CDD" id="cd17738">
    <property type="entry name" value="BRCT_TopBP1_rpt7"/>
    <property type="match status" value="1"/>
</dbReference>
<reference evidence="17" key="1">
    <citation type="submission" date="2024-06" db="UniProtKB">
        <authorList>
            <consortium name="RefSeq"/>
        </authorList>
    </citation>
    <scope>NUCLEOTIDE SEQUENCE [LARGE SCALE GENOMIC DNA]</scope>
</reference>
<dbReference type="CDD" id="cd17727">
    <property type="entry name" value="BRCT_TopBP1_rpt6"/>
    <property type="match status" value="1"/>
</dbReference>
<feature type="compositionally biased region" description="Basic and acidic residues" evidence="15">
    <location>
        <begin position="1311"/>
        <end position="1323"/>
    </location>
</feature>
<evidence type="ECO:0000256" key="3">
    <source>
        <dbReference type="ARBA" id="ARBA00004300"/>
    </source>
</evidence>
<keyword evidence="13" id="KW-0539">Nucleus</keyword>
<feature type="compositionally biased region" description="Acidic residues" evidence="15">
    <location>
        <begin position="1401"/>
        <end position="1412"/>
    </location>
</feature>
<feature type="compositionally biased region" description="Basic and acidic residues" evidence="15">
    <location>
        <begin position="1649"/>
        <end position="1660"/>
    </location>
</feature>
<dbReference type="Pfam" id="PF12738">
    <property type="entry name" value="PTCB-BRCT"/>
    <property type="match status" value="3"/>
</dbReference>
<accession>A0A8B8EDC5</accession>
<comment type="similarity">
    <text evidence="14">Belongs to the TOPBP1 family.</text>
</comment>
<evidence type="ECO:0000256" key="4">
    <source>
        <dbReference type="ARBA" id="ARBA00004647"/>
    </source>
</evidence>
<feature type="region of interest" description="Disordered" evidence="15">
    <location>
        <begin position="749"/>
        <end position="841"/>
    </location>
</feature>
<feature type="domain" description="BRCT" evidence="16">
    <location>
        <begin position="1418"/>
        <end position="1500"/>
    </location>
</feature>
<evidence type="ECO:0000256" key="7">
    <source>
        <dbReference type="ARBA" id="ARBA00022553"/>
    </source>
</evidence>
<feature type="compositionally biased region" description="Basic residues" evidence="15">
    <location>
        <begin position="1236"/>
        <end position="1248"/>
    </location>
</feature>
<dbReference type="InterPro" id="IPR001357">
    <property type="entry name" value="BRCT_dom"/>
</dbReference>
<dbReference type="GO" id="GO:0033314">
    <property type="term" value="P:mitotic DNA replication checkpoint signaling"/>
    <property type="evidence" value="ECO:0007669"/>
    <property type="project" value="TreeGrafter"/>
</dbReference>
<dbReference type="InterPro" id="IPR057595">
    <property type="entry name" value="TopB1_SLF1_BRCT"/>
</dbReference>
<dbReference type="CDD" id="cd17749">
    <property type="entry name" value="BRCT_TopBP1_rpt4"/>
    <property type="match status" value="1"/>
</dbReference>
<evidence type="ECO:0000313" key="18">
    <source>
        <dbReference type="RefSeq" id="XP_022337664.1"/>
    </source>
</evidence>
<dbReference type="InterPro" id="IPR044737">
    <property type="entry name" value="TopBP1_BRCT_1"/>
</dbReference>
<dbReference type="Proteomes" id="UP000694844">
    <property type="component" value="Chromosome 1"/>
</dbReference>
<dbReference type="SUPFAM" id="SSF52113">
    <property type="entry name" value="BRCT domain"/>
    <property type="match status" value="6"/>
</dbReference>
<evidence type="ECO:0000256" key="8">
    <source>
        <dbReference type="ARBA" id="ARBA00022737"/>
    </source>
</evidence>
<dbReference type="FunFam" id="3.40.50.10190:FF:000028">
    <property type="entry name" value="DNA topoisomerase 2-binding protein 1 isoform X1"/>
    <property type="match status" value="1"/>
</dbReference>
<protein>
    <submittedName>
        <fullName evidence="18">DNA topoisomerase 2-binding protein 1-like isoform X1</fullName>
    </submittedName>
</protein>
<dbReference type="Pfam" id="PF23294">
    <property type="entry name" value="BRCT_TopB1_SLF1"/>
    <property type="match status" value="1"/>
</dbReference>
<feature type="compositionally biased region" description="Basic and acidic residues" evidence="15">
    <location>
        <begin position="1281"/>
        <end position="1290"/>
    </location>
</feature>
<keyword evidence="6" id="KW-0963">Cytoplasm</keyword>
<feature type="region of interest" description="Disordered" evidence="15">
    <location>
        <begin position="289"/>
        <end position="309"/>
    </location>
</feature>
<feature type="compositionally biased region" description="Acidic residues" evidence="15">
    <location>
        <begin position="1198"/>
        <end position="1211"/>
    </location>
</feature>
<dbReference type="GeneID" id="111133500"/>
<name>A0A8B8EDC5_CRAVI</name>
<dbReference type="KEGG" id="cvn:111133500"/>
<dbReference type="InterPro" id="IPR049542">
    <property type="entry name" value="TopBP1-like_BRCT0"/>
</dbReference>
<dbReference type="FunFam" id="3.40.50.10190:FF:000018">
    <property type="entry name" value="DNA topoisomerase 2-binding protein 1"/>
    <property type="match status" value="1"/>
</dbReference>
<comment type="subcellular location">
    <subcellularLocation>
        <location evidence="2">Chromosome</location>
    </subcellularLocation>
    <subcellularLocation>
        <location evidence="3">Cytoplasm</location>
        <location evidence="3">Cytoskeleton</location>
        <location evidence="3">Microtubule organizing center</location>
        <location evidence="3">Centrosome</location>
    </subcellularLocation>
    <subcellularLocation>
        <location evidence="4">Cytoplasm</location>
        <location evidence="4">Cytoskeleton</location>
        <location evidence="4">Spindle pole</location>
    </subcellularLocation>
    <subcellularLocation>
        <location evidence="1">Nucleus</location>
    </subcellularLocation>
</comment>
<evidence type="ECO:0000256" key="2">
    <source>
        <dbReference type="ARBA" id="ARBA00004286"/>
    </source>
</evidence>
<dbReference type="Pfam" id="PF21298">
    <property type="entry name" value="TopBP1_BRCT0"/>
    <property type="match status" value="1"/>
</dbReference>
<feature type="compositionally biased region" description="Polar residues" evidence="15">
    <location>
        <begin position="1127"/>
        <end position="1138"/>
    </location>
</feature>
<sequence>MGEEEFRVRCVVSDDDNGQDTATEAMKKAQKSLIEEGFSVVWMKDSECLKINKKEKNCVYLYDPFGGNSFNHIRNLGCRIFGPLCILSSLEYKLDIPKRNVPVYNLAMKDVVLCCTNLVKQKRNELHEKVEAMGGTVSRDLTNNVTHLIAGEVGSKKYQVAASTGKQIYLPCWVDKVWEASQTKHIHGSSSQFLEYACPIFKGLVITVSGLDSEERNQVKKAVEAEGGKYTGEMKVNECTHLIINKPKGPKYEFAKKWKIHIVKSDWLYDSIEKGYCLEEKQFALSKDAGEKSEVKTSTPEKESGPRDRMSTLADISCISNVSMIQTTHLNETSSTTQNRKSTDEFETTVESIDLTKSTSDLFLDGCKIYLSGFRGVALEKLRKVINAGGATRLNTLSDNVTHVVIGERLEKDLEMLRNAVNRPHVVTPVWMAECFRQGFTVSEDPYRLPEFPPLDPQSPNVKGKKRLTDVKTVDKEGEVKEEMLGAQEGDDEFSDIMSQYLLQADQGPAPSGERTVIDKAEAPPATTTEEENLTQPPVEMEEEGPMFHKKTFMFFGFDETHEKEMEKFLLEKGATILKTTSRGIPDYGVVPIDGFPVDRTVNEIVTNAWVQMCLEQEQVFPVSSNQLFSPIDIKMDASPLTGCVLSVSGFAGTERDCLMQIADILGAECQEYFVRKANKNLKASTHLVVMEAEGSKYQAAKKWNIPALSKRWIFKCAKTGERAPEGDYLIENECPQSQDLTSSVQIPFTAGNQSGLPVTGVQPQHANTSPQSSHVSPKTRGDEAREEMECDASVPVPPGVTDNSPDKAGAHHDESNSNSEVAHIGVNRKSSMGGSKEKTEVWESGMETNQDDLMMLEVDPQDGSRRGSLRGGERRGSKGGQGSPEIPESQKENRGASKTPKLTNQRVKELKTAERETTPRNSSHRESLNESSGSLDLEKSFHPRFDLSDVLKNLETPEGQRGKQRKLGKRKSSLPFGELFESAIHAAAKFTTEYKASETADEVDGVCVSVDEDMERPLKGVIIYVSKKLSGQQAELNDLVAELGGDYKWQYDATCTHFIFQGKANDTTKEFRIAREQKKKIVSPLWIRMCKEQNAKVDESLFPHTYNPNLTLSMVKKATPGRGSPVKSTGARSTPQRGTRRSTRASKQSESSDIEDVPKLTNQTPANGATEAGSLKRGGASSPEPNSKRQRMSSGNEVEDRETDKEEVEFTEMAGTLDYREELAKQLKEDMAGAKLKKPPGRRRSRKLNSSGQMNMSGEGSSNDSGMQSRPGSRTNRWSMNDDQKEAPKSSEVPGKEGSLPESSQTVHVMWDDPTGRLEQERLAHKLQRACSPTQDVNNLQEMMDAQFSDVEEGEEEENPVPQLSEEEQDRRLSSPRAGPSVAFHKQSKQTVPSPQPVTIEDEEEEAEEDQGSAPPIFILSGMSQEERDDYGVLVESLGGKMLDGQNFDPSCTHLVIGVPARNEKFLACVASGKWVLHKSYFEACRQEGKFVQEDFYEWGGEGTASLLEKMNPAIRKLCEAAHRWRLKISSASQSCVGAFSEWRVALCTDRKKEDNFRRLLEAGGATVLNLKPPFSKSISATHAFVELNKVEMSEDDLLTLVKSGVICVKPDFIAAHLTNSPTPNPEDYCPSEVRTMLQSLSGKRKLSSNDDSRKRSRR</sequence>
<dbReference type="Gene3D" id="3.40.50.10190">
    <property type="entry name" value="BRCT domain"/>
    <property type="match status" value="9"/>
</dbReference>
<dbReference type="FunFam" id="3.40.50.10190:FF:000021">
    <property type="entry name" value="DNA topoisomerase II binding protein 1"/>
    <property type="match status" value="1"/>
</dbReference>
<dbReference type="FunFam" id="3.40.50.10190:FF:000020">
    <property type="entry name" value="DNA topoisomerase II binding protein 1"/>
    <property type="match status" value="1"/>
</dbReference>
<evidence type="ECO:0000256" key="12">
    <source>
        <dbReference type="ARBA" id="ARBA00023212"/>
    </source>
</evidence>
<evidence type="ECO:0000313" key="17">
    <source>
        <dbReference type="Proteomes" id="UP000694844"/>
    </source>
</evidence>
<feature type="region of interest" description="Disordered" evidence="15">
    <location>
        <begin position="1641"/>
        <end position="1660"/>
    </location>
</feature>
<dbReference type="GO" id="GO:0006270">
    <property type="term" value="P:DNA replication initiation"/>
    <property type="evidence" value="ECO:0007669"/>
    <property type="project" value="TreeGrafter"/>
</dbReference>
<dbReference type="CDD" id="cd17728">
    <property type="entry name" value="BRCT_TopBP1_rpt8"/>
    <property type="match status" value="1"/>
</dbReference>
<evidence type="ECO:0000256" key="10">
    <source>
        <dbReference type="ARBA" id="ARBA00023125"/>
    </source>
</evidence>
<dbReference type="CDD" id="cd18434">
    <property type="entry name" value="BRCT_TopBP1_rpt5"/>
    <property type="match status" value="1"/>
</dbReference>
<evidence type="ECO:0000256" key="1">
    <source>
        <dbReference type="ARBA" id="ARBA00004123"/>
    </source>
</evidence>
<dbReference type="GO" id="GO:0007095">
    <property type="term" value="P:mitotic G2 DNA damage checkpoint signaling"/>
    <property type="evidence" value="ECO:0007669"/>
    <property type="project" value="TreeGrafter"/>
</dbReference>